<sequence>MKSWVKCVGPRGEELYLWIWQTWEDYHSLRMLHRLEGEVCFEVQDPNHKGGPKREDTHKGGLGHSKQNTQSIYKRGGPREGPESA</sequence>
<evidence type="ECO:0000313" key="3">
    <source>
        <dbReference type="Proteomes" id="UP000011271"/>
    </source>
</evidence>
<evidence type="ECO:0000256" key="1">
    <source>
        <dbReference type="SAM" id="MobiDB-lite"/>
    </source>
</evidence>
<accession>D4QF68</accession>
<keyword evidence="3" id="KW-1185">Reference proteome</keyword>
<dbReference type="EMBL" id="AB537968">
    <property type="protein sequence ID" value="BAJ06112.1"/>
    <property type="molecule type" value="Genomic_DNA"/>
</dbReference>
<feature type="region of interest" description="Disordered" evidence="1">
    <location>
        <begin position="43"/>
        <end position="85"/>
    </location>
</feature>
<name>D4QF68_APBV1</name>
<reference evidence="2 3" key="1">
    <citation type="journal article" date="2010" name="Virology">
        <title>Diversity of viruses of the hyperthermophilic archaeal genus Aeropyrum, and isolation of the Aeropyrum pernix bacilliform virus 1, APBV1, the first representative of the family Clavaviridae.</title>
        <authorList>
            <person name="Mochizuki T."/>
            <person name="Yoshida T."/>
            <person name="Tanaka R."/>
            <person name="Forterre P."/>
            <person name="Sako Y."/>
            <person name="Prangishvili D."/>
        </authorList>
    </citation>
    <scope>NUCLEOTIDE SEQUENCE [LARGE SCALE GENOMIC DNA]</scope>
    <source>
        <strain evidence="3">Isolate -/Japan/Tanaka/2005</strain>
    </source>
</reference>
<proteinExistence type="predicted"/>
<protein>
    <submittedName>
        <fullName evidence="2">Uncharacterized protein</fullName>
    </submittedName>
</protein>
<evidence type="ECO:0000313" key="2">
    <source>
        <dbReference type="EMBL" id="BAJ06112.1"/>
    </source>
</evidence>
<feature type="compositionally biased region" description="Basic and acidic residues" evidence="1">
    <location>
        <begin position="45"/>
        <end position="59"/>
    </location>
</feature>
<organism evidence="2 3">
    <name type="scientific">Aeropyrum pernix bacilliform virus 1 (isolate -/Japan/Tanaka/2005)</name>
    <name type="common">APBV1</name>
    <dbReference type="NCBI Taxonomy" id="1289471"/>
    <lineage>
        <taxon>Viruses</taxon>
        <taxon>Viruses incertae sedis</taxon>
        <taxon>Clavaviridae</taxon>
        <taxon>Clavavirus</taxon>
        <taxon>Clavavirus yamagawaense</taxon>
    </lineage>
</organism>
<dbReference type="Proteomes" id="UP000011271">
    <property type="component" value="Segment"/>
</dbReference>
<organismHost>
    <name type="scientific">Aeropyrum pernix</name>
    <dbReference type="NCBI Taxonomy" id="56636"/>
</organismHost>